<evidence type="ECO:0000313" key="2">
    <source>
        <dbReference type="EMBL" id="EXF77637.1"/>
    </source>
</evidence>
<accession>A0A010QCN3</accession>
<feature type="chain" id="PRO_5001455737" description="EthD domain-containing protein" evidence="1">
    <location>
        <begin position="24"/>
        <end position="293"/>
    </location>
</feature>
<protein>
    <recommendedName>
        <fullName evidence="4">EthD domain-containing protein</fullName>
    </recommendedName>
</protein>
<dbReference type="AlphaFoldDB" id="A0A010QCN3"/>
<organism evidence="2 3">
    <name type="scientific">Colletotrichum fioriniae PJ7</name>
    <dbReference type="NCBI Taxonomy" id="1445577"/>
    <lineage>
        <taxon>Eukaryota</taxon>
        <taxon>Fungi</taxon>
        <taxon>Dikarya</taxon>
        <taxon>Ascomycota</taxon>
        <taxon>Pezizomycotina</taxon>
        <taxon>Sordariomycetes</taxon>
        <taxon>Hypocreomycetidae</taxon>
        <taxon>Glomerellales</taxon>
        <taxon>Glomerellaceae</taxon>
        <taxon>Colletotrichum</taxon>
        <taxon>Colletotrichum acutatum species complex</taxon>
    </lineage>
</organism>
<keyword evidence="1" id="KW-0732">Signal</keyword>
<name>A0A010QCN3_9PEZI</name>
<dbReference type="Proteomes" id="UP000020467">
    <property type="component" value="Unassembled WGS sequence"/>
</dbReference>
<evidence type="ECO:0008006" key="4">
    <source>
        <dbReference type="Google" id="ProtNLM"/>
    </source>
</evidence>
<feature type="signal peptide" evidence="1">
    <location>
        <begin position="1"/>
        <end position="23"/>
    </location>
</feature>
<sequence length="293" mass="31911">MVQFSSIGLLFGLVASQIISTQAQSLPKQLAVVRRRSGLTHKEYLYYHTLVHGQKSWNAPRDDSFPAAYIQSHVFDGVFGANNSVANQVYVGRDDIAELYSSSPTSFLGPPSTNYTETVIGPDGANFNDFPVAMSMIATETFLTNITTGTPKPPAKPGNEPPVAFFWAMATKNATSNETFARNLADALIKPLPGGTIYNASIHVPIPGADVRPYFGGADMPIINTVIKLWLNDSGSAITQLRASQTKLDNAALNLDENLSYMLFSKEVTIWDTKAGIEFDIPRLEAVLKAENY</sequence>
<dbReference type="HOGENOM" id="CLU_874660_0_0_1"/>
<dbReference type="OrthoDB" id="5340195at2759"/>
<proteinExistence type="predicted"/>
<dbReference type="KEGG" id="cfj:CFIO01_03976"/>
<evidence type="ECO:0000256" key="1">
    <source>
        <dbReference type="SAM" id="SignalP"/>
    </source>
</evidence>
<evidence type="ECO:0000313" key="3">
    <source>
        <dbReference type="Proteomes" id="UP000020467"/>
    </source>
</evidence>
<dbReference type="eggNOG" id="ENOG502SJIB">
    <property type="taxonomic scope" value="Eukaryota"/>
</dbReference>
<gene>
    <name evidence="2" type="ORF">CFIO01_03976</name>
</gene>
<reference evidence="2 3" key="1">
    <citation type="submission" date="2014-02" db="EMBL/GenBank/DDBJ databases">
        <title>The genome sequence of Colletotrichum fioriniae PJ7.</title>
        <authorList>
            <person name="Baroncelli R."/>
            <person name="Thon M.R."/>
        </authorList>
    </citation>
    <scope>NUCLEOTIDE SEQUENCE [LARGE SCALE GENOMIC DNA]</scope>
    <source>
        <strain evidence="2 3">PJ7</strain>
    </source>
</reference>
<dbReference type="EMBL" id="JARH01000691">
    <property type="protein sequence ID" value="EXF77637.1"/>
    <property type="molecule type" value="Genomic_DNA"/>
</dbReference>
<keyword evidence="3" id="KW-1185">Reference proteome</keyword>
<comment type="caution">
    <text evidence="2">The sequence shown here is derived from an EMBL/GenBank/DDBJ whole genome shotgun (WGS) entry which is preliminary data.</text>
</comment>